<organism evidence="2 3">
    <name type="scientific">Eiseniibacteriota bacterium</name>
    <dbReference type="NCBI Taxonomy" id="2212470"/>
    <lineage>
        <taxon>Bacteria</taxon>
        <taxon>Candidatus Eiseniibacteriota</taxon>
    </lineage>
</organism>
<dbReference type="SUPFAM" id="SSF53649">
    <property type="entry name" value="Alkaline phosphatase-like"/>
    <property type="match status" value="1"/>
</dbReference>
<feature type="domain" description="Sulfatase N-terminal" evidence="1">
    <location>
        <begin position="34"/>
        <end position="133"/>
    </location>
</feature>
<sequence>MRGKFIIILAVIVAVVLVLVAVKRRQASQWAPRYVVFICIDAVRPDHLGCYGYHRDTSPRLDDLAARGALFEDAVTQAPWTLPSIATVLSSTFPSQHGARRTGGSQAVYSGLEHNFIETLMNAGFKTSLFTGGLTLESKMPSPDLSLAAIDWLRDNLKHDCFAVIHHYDTHSPYIASPSCILKLDPGYSGRFSYMFNDMEVLRQARVGRLGEVLQLSTDEIEHIAALYDCQIMRADESIGMIADSLEAWGRLDESMIIVFADHGEEFLEHGSIDHGQTVYEEVLRVPLVIFCPSLIDLPVRVPEQVGLIDLGPTILDALGFKPEEHFEGRSLMPLISSRFDGQAVHVRPSGLPADCLVSEAIARRSERKALRRPPWKLIYDPFFGPLELYDIVKDPLEQENLIDINPGIAAALTDSLLVMSRYYPGGWCVAWQSPRTGGKVRGMVKVQTGIIEALAHNFFPEVDASTDTLMISKERKAVRFVATPGDGWQGVEIRMPAGTKAQVELSIAGRSRIRTMLGPGGESTEFPITVSADQARIDRRHIGRLFESQEVECAVYWIDPGTEPTARQMRQAELRKQLRSIGYID</sequence>
<dbReference type="Proteomes" id="UP001594288">
    <property type="component" value="Unassembled WGS sequence"/>
</dbReference>
<evidence type="ECO:0000313" key="2">
    <source>
        <dbReference type="EMBL" id="MFC1799417.1"/>
    </source>
</evidence>
<dbReference type="PANTHER" id="PTHR43751:SF3">
    <property type="entry name" value="SULFATASE N-TERMINAL DOMAIN-CONTAINING PROTEIN"/>
    <property type="match status" value="1"/>
</dbReference>
<proteinExistence type="predicted"/>
<evidence type="ECO:0000313" key="3">
    <source>
        <dbReference type="Proteomes" id="UP001594288"/>
    </source>
</evidence>
<keyword evidence="3" id="KW-1185">Reference proteome</keyword>
<protein>
    <submittedName>
        <fullName evidence="2">Sulfatase</fullName>
    </submittedName>
</protein>
<accession>A0ABV6YNB4</accession>
<dbReference type="InterPro" id="IPR000917">
    <property type="entry name" value="Sulfatase_N"/>
</dbReference>
<dbReference type="Gene3D" id="3.30.1120.10">
    <property type="match status" value="1"/>
</dbReference>
<dbReference type="PANTHER" id="PTHR43751">
    <property type="entry name" value="SULFATASE"/>
    <property type="match status" value="1"/>
</dbReference>
<dbReference type="Pfam" id="PF00884">
    <property type="entry name" value="Sulfatase"/>
    <property type="match status" value="2"/>
</dbReference>
<name>A0ABV6YNB4_UNCEI</name>
<dbReference type="InterPro" id="IPR017850">
    <property type="entry name" value="Alkaline_phosphatase_core_sf"/>
</dbReference>
<reference evidence="2 3" key="1">
    <citation type="submission" date="2024-09" db="EMBL/GenBank/DDBJ databases">
        <authorList>
            <person name="D'Angelo T."/>
        </authorList>
    </citation>
    <scope>NUCLEOTIDE SEQUENCE [LARGE SCALE GENOMIC DNA]</scope>
    <source>
        <strain evidence="2">SAG AM-311-F02</strain>
    </source>
</reference>
<gene>
    <name evidence="2" type="ORF">ACFL2Z_00685</name>
</gene>
<evidence type="ECO:0000259" key="1">
    <source>
        <dbReference type="Pfam" id="PF00884"/>
    </source>
</evidence>
<dbReference type="EMBL" id="JBHPEI010000005">
    <property type="protein sequence ID" value="MFC1799417.1"/>
    <property type="molecule type" value="Genomic_DNA"/>
</dbReference>
<dbReference type="CDD" id="cd16148">
    <property type="entry name" value="sulfatase_like"/>
    <property type="match status" value="1"/>
</dbReference>
<dbReference type="Gene3D" id="3.40.720.10">
    <property type="entry name" value="Alkaline Phosphatase, subunit A"/>
    <property type="match status" value="1"/>
</dbReference>
<feature type="domain" description="Sulfatase N-terminal" evidence="1">
    <location>
        <begin position="148"/>
        <end position="320"/>
    </location>
</feature>
<comment type="caution">
    <text evidence="2">The sequence shown here is derived from an EMBL/GenBank/DDBJ whole genome shotgun (WGS) entry which is preliminary data.</text>
</comment>
<dbReference type="InterPro" id="IPR052701">
    <property type="entry name" value="GAG_Ulvan_Degrading_Sulfatases"/>
</dbReference>